<proteinExistence type="predicted"/>
<dbReference type="RefSeq" id="WP_120186005.1">
    <property type="nucleotide sequence ID" value="NZ_RAQM01000006.1"/>
</dbReference>
<sequence length="212" mass="24737">MQAIERIINDSSWVTLVIVTAIILLALMKLLKPTQLYGYVVAFISPGFFHKRIEEGDSFFTPFRLFLFFFSTIVISLFLFQALLAEFYPQGFLAFLGLFFFVTTYLSLRLFLDRAIANILGLTSIINYFLYTKSGYLYVLCIWLLPFIILYQYTFSNKLFLISSFAILFIVRAFLILNNNKKLVLSKLFYFILYFCTLEIAPLLILYKTTTT</sequence>
<comment type="caution">
    <text evidence="2">The sequence shown here is derived from an EMBL/GenBank/DDBJ whole genome shotgun (WGS) entry which is preliminary data.</text>
</comment>
<dbReference type="AlphaFoldDB" id="A0A420E5B8"/>
<gene>
    <name evidence="2" type="ORF">C8N26_0700</name>
</gene>
<feature type="transmembrane region" description="Helical" evidence="1">
    <location>
        <begin position="135"/>
        <end position="153"/>
    </location>
</feature>
<feature type="transmembrane region" description="Helical" evidence="1">
    <location>
        <begin position="65"/>
        <end position="85"/>
    </location>
</feature>
<name>A0A420E5B8_9FLAO</name>
<feature type="transmembrane region" description="Helical" evidence="1">
    <location>
        <begin position="189"/>
        <end position="207"/>
    </location>
</feature>
<reference evidence="2 3" key="1">
    <citation type="submission" date="2018-09" db="EMBL/GenBank/DDBJ databases">
        <title>Genomic Encyclopedia of Archaeal and Bacterial Type Strains, Phase II (KMG-II): from individual species to whole genera.</title>
        <authorList>
            <person name="Goeker M."/>
        </authorList>
    </citation>
    <scope>NUCLEOTIDE SEQUENCE [LARGE SCALE GENOMIC DNA]</scope>
    <source>
        <strain evidence="2 3">DSM 16505</strain>
    </source>
</reference>
<evidence type="ECO:0000313" key="3">
    <source>
        <dbReference type="Proteomes" id="UP000285780"/>
    </source>
</evidence>
<organism evidence="2 3">
    <name type="scientific">Tenacibaculum lutimaris</name>
    <dbReference type="NCBI Taxonomy" id="285258"/>
    <lineage>
        <taxon>Bacteria</taxon>
        <taxon>Pseudomonadati</taxon>
        <taxon>Bacteroidota</taxon>
        <taxon>Flavobacteriia</taxon>
        <taxon>Flavobacteriales</taxon>
        <taxon>Flavobacteriaceae</taxon>
        <taxon>Tenacibaculum</taxon>
    </lineage>
</organism>
<dbReference type="Pfam" id="PF14093">
    <property type="entry name" value="DUF4271"/>
    <property type="match status" value="1"/>
</dbReference>
<dbReference type="EMBL" id="RAQM01000006">
    <property type="protein sequence ID" value="RKF05296.1"/>
    <property type="molecule type" value="Genomic_DNA"/>
</dbReference>
<keyword evidence="1" id="KW-1133">Transmembrane helix</keyword>
<protein>
    <submittedName>
        <fullName evidence="2">Uncharacterized protein DUF4271</fullName>
    </submittedName>
</protein>
<feature type="transmembrane region" description="Helical" evidence="1">
    <location>
        <begin position="159"/>
        <end position="177"/>
    </location>
</feature>
<feature type="transmembrane region" description="Helical" evidence="1">
    <location>
        <begin position="36"/>
        <end position="53"/>
    </location>
</feature>
<dbReference type="Proteomes" id="UP000285780">
    <property type="component" value="Unassembled WGS sequence"/>
</dbReference>
<dbReference type="InterPro" id="IPR025367">
    <property type="entry name" value="DUF4271"/>
</dbReference>
<keyword evidence="1" id="KW-0472">Membrane</keyword>
<evidence type="ECO:0000313" key="2">
    <source>
        <dbReference type="EMBL" id="RKF05296.1"/>
    </source>
</evidence>
<evidence type="ECO:0000256" key="1">
    <source>
        <dbReference type="SAM" id="Phobius"/>
    </source>
</evidence>
<keyword evidence="1" id="KW-0812">Transmembrane</keyword>
<keyword evidence="3" id="KW-1185">Reference proteome</keyword>
<accession>A0A420E5B8</accession>
<feature type="transmembrane region" description="Helical" evidence="1">
    <location>
        <begin position="12"/>
        <end position="30"/>
    </location>
</feature>
<feature type="transmembrane region" description="Helical" evidence="1">
    <location>
        <begin position="91"/>
        <end position="112"/>
    </location>
</feature>